<dbReference type="PANTHER" id="PTHR34145:SF28">
    <property type="entry name" value="F-BOX DOMAIN-CONTAINING PROTEIN"/>
    <property type="match status" value="1"/>
</dbReference>
<dbReference type="AlphaFoldDB" id="A0AAV9D4R8"/>
<dbReference type="SMART" id="SM00256">
    <property type="entry name" value="FBOX"/>
    <property type="match status" value="1"/>
</dbReference>
<evidence type="ECO:0000313" key="3">
    <source>
        <dbReference type="Proteomes" id="UP001180020"/>
    </source>
</evidence>
<keyword evidence="3" id="KW-1185">Reference proteome</keyword>
<comment type="caution">
    <text evidence="2">The sequence shown here is derived from an EMBL/GenBank/DDBJ whole genome shotgun (WGS) entry which is preliminary data.</text>
</comment>
<dbReference type="InterPro" id="IPR055411">
    <property type="entry name" value="LRR_FXL15/At3g58940/PEG3-like"/>
</dbReference>
<dbReference type="Gene3D" id="1.20.1280.50">
    <property type="match status" value="1"/>
</dbReference>
<protein>
    <submittedName>
        <fullName evidence="2">FBD-associated F-box protein</fullName>
    </submittedName>
</protein>
<dbReference type="EMBL" id="JAUJYO010000015">
    <property type="protein sequence ID" value="KAK1296185.1"/>
    <property type="molecule type" value="Genomic_DNA"/>
</dbReference>
<accession>A0AAV9D4R8</accession>
<reference evidence="2" key="2">
    <citation type="submission" date="2023-06" db="EMBL/GenBank/DDBJ databases">
        <authorList>
            <person name="Ma L."/>
            <person name="Liu K.-W."/>
            <person name="Li Z."/>
            <person name="Hsiao Y.-Y."/>
            <person name="Qi Y."/>
            <person name="Fu T."/>
            <person name="Tang G."/>
            <person name="Zhang D."/>
            <person name="Sun W.-H."/>
            <person name="Liu D.-K."/>
            <person name="Li Y."/>
            <person name="Chen G.-Z."/>
            <person name="Liu X.-D."/>
            <person name="Liao X.-Y."/>
            <person name="Jiang Y.-T."/>
            <person name="Yu X."/>
            <person name="Hao Y."/>
            <person name="Huang J."/>
            <person name="Zhao X.-W."/>
            <person name="Ke S."/>
            <person name="Chen Y.-Y."/>
            <person name="Wu W.-L."/>
            <person name="Hsu J.-L."/>
            <person name="Lin Y.-F."/>
            <person name="Huang M.-D."/>
            <person name="Li C.-Y."/>
            <person name="Huang L."/>
            <person name="Wang Z.-W."/>
            <person name="Zhao X."/>
            <person name="Zhong W.-Y."/>
            <person name="Peng D.-H."/>
            <person name="Ahmad S."/>
            <person name="Lan S."/>
            <person name="Zhang J.-S."/>
            <person name="Tsai W.-C."/>
            <person name="Van De Peer Y."/>
            <person name="Liu Z.-J."/>
        </authorList>
    </citation>
    <scope>NUCLEOTIDE SEQUENCE</scope>
    <source>
        <strain evidence="2">CP</strain>
        <tissue evidence="2">Leaves</tissue>
    </source>
</reference>
<dbReference type="InterPro" id="IPR036047">
    <property type="entry name" value="F-box-like_dom_sf"/>
</dbReference>
<evidence type="ECO:0000313" key="2">
    <source>
        <dbReference type="EMBL" id="KAK1296185.1"/>
    </source>
</evidence>
<dbReference type="PROSITE" id="PS50181">
    <property type="entry name" value="FBOX"/>
    <property type="match status" value="1"/>
</dbReference>
<dbReference type="Proteomes" id="UP001180020">
    <property type="component" value="Unassembled WGS sequence"/>
</dbReference>
<dbReference type="InterPro" id="IPR001810">
    <property type="entry name" value="F-box_dom"/>
</dbReference>
<reference evidence="2" key="1">
    <citation type="journal article" date="2023" name="Nat. Commun.">
        <title>Diploid and tetraploid genomes of Acorus and the evolution of monocots.</title>
        <authorList>
            <person name="Ma L."/>
            <person name="Liu K.W."/>
            <person name="Li Z."/>
            <person name="Hsiao Y.Y."/>
            <person name="Qi Y."/>
            <person name="Fu T."/>
            <person name="Tang G.D."/>
            <person name="Zhang D."/>
            <person name="Sun W.H."/>
            <person name="Liu D.K."/>
            <person name="Li Y."/>
            <person name="Chen G.Z."/>
            <person name="Liu X.D."/>
            <person name="Liao X.Y."/>
            <person name="Jiang Y.T."/>
            <person name="Yu X."/>
            <person name="Hao Y."/>
            <person name="Huang J."/>
            <person name="Zhao X.W."/>
            <person name="Ke S."/>
            <person name="Chen Y.Y."/>
            <person name="Wu W.L."/>
            <person name="Hsu J.L."/>
            <person name="Lin Y.F."/>
            <person name="Huang M.D."/>
            <person name="Li C.Y."/>
            <person name="Huang L."/>
            <person name="Wang Z.W."/>
            <person name="Zhao X."/>
            <person name="Zhong W.Y."/>
            <person name="Peng D.H."/>
            <person name="Ahmad S."/>
            <person name="Lan S."/>
            <person name="Zhang J.S."/>
            <person name="Tsai W.C."/>
            <person name="Van de Peer Y."/>
            <person name="Liu Z.J."/>
        </authorList>
    </citation>
    <scope>NUCLEOTIDE SEQUENCE</scope>
    <source>
        <strain evidence="2">CP</strain>
    </source>
</reference>
<dbReference type="Pfam" id="PF00646">
    <property type="entry name" value="F-box"/>
    <property type="match status" value="1"/>
</dbReference>
<organism evidence="2 3">
    <name type="scientific">Acorus calamus</name>
    <name type="common">Sweet flag</name>
    <dbReference type="NCBI Taxonomy" id="4465"/>
    <lineage>
        <taxon>Eukaryota</taxon>
        <taxon>Viridiplantae</taxon>
        <taxon>Streptophyta</taxon>
        <taxon>Embryophyta</taxon>
        <taxon>Tracheophyta</taxon>
        <taxon>Spermatophyta</taxon>
        <taxon>Magnoliopsida</taxon>
        <taxon>Liliopsida</taxon>
        <taxon>Acoraceae</taxon>
        <taxon>Acorus</taxon>
    </lineage>
</organism>
<sequence length="511" mass="58127">MAVDRLNGLPDDVLHQILSSLNSKEKVRTRILSKRWRDLFSSIPTLDYCFNSIHGDHYKPFSKNRLDHRRNYIDIVDGLLRLSKSTHLRLLHLDFFIGNDGPPFPDQWLRFVADLSSVADLVICFQGIGDWNPKINRFRSSVLSLNRTLLTVRSLTLDRFKPSGFPWCGFIADGCYFGSLKSLSLSDVCISDEDFASMLKLCPPLESIRVDRIHGLTLSDRDACRLETLDVCVRGDVEIGPALRLRVFRLKTYRGTLSMKGVPTLREATLSMCSPSEDSSFQFDEAVSSLKSIECLTIDRHVLKVIRDRDFHCSLGLFDNVKRLHLDLSYDKTESSYCTVVASLRYFPCVEELSIQLIDDLDFERFPGLLNDVKCLNLLHAGCNEELIVDAIISHVRHLQRLKEFTRFPVKYLVDIDFDRFPGLFDNIKSLDLRLRSHSMKFTNGTIAAGLRHFRHLEELSISCASIFTRGLCADPRITAASIRSRIHLVAMGFSVVNGVRSDTYGYSSGK</sequence>
<dbReference type="PANTHER" id="PTHR34145">
    <property type="entry name" value="OS02G0105600 PROTEIN"/>
    <property type="match status" value="1"/>
</dbReference>
<feature type="domain" description="F-box" evidence="1">
    <location>
        <begin position="3"/>
        <end position="53"/>
    </location>
</feature>
<dbReference type="SUPFAM" id="SSF81383">
    <property type="entry name" value="F-box domain"/>
    <property type="match status" value="1"/>
</dbReference>
<dbReference type="InterPro" id="IPR053772">
    <property type="entry name" value="At1g61320/At1g61330-like"/>
</dbReference>
<gene>
    <name evidence="2" type="ORF">QJS10_CPB15g02188</name>
</gene>
<dbReference type="SUPFAM" id="SSF52047">
    <property type="entry name" value="RNI-like"/>
    <property type="match status" value="1"/>
</dbReference>
<evidence type="ECO:0000259" key="1">
    <source>
        <dbReference type="PROSITE" id="PS50181"/>
    </source>
</evidence>
<dbReference type="Gene3D" id="3.80.10.10">
    <property type="entry name" value="Ribonuclease Inhibitor"/>
    <property type="match status" value="1"/>
</dbReference>
<dbReference type="InterPro" id="IPR032675">
    <property type="entry name" value="LRR_dom_sf"/>
</dbReference>
<proteinExistence type="predicted"/>
<name>A0AAV9D4R8_ACOCL</name>
<dbReference type="Pfam" id="PF24758">
    <property type="entry name" value="LRR_At5g56370"/>
    <property type="match status" value="1"/>
</dbReference>